<evidence type="ECO:0000256" key="6">
    <source>
        <dbReference type="ARBA" id="ARBA00024695"/>
    </source>
</evidence>
<feature type="compositionally biased region" description="Low complexity" evidence="7">
    <location>
        <begin position="1"/>
        <end position="18"/>
    </location>
</feature>
<evidence type="ECO:0000313" key="8">
    <source>
        <dbReference type="EMBL" id="OAX43235.1"/>
    </source>
</evidence>
<dbReference type="AlphaFoldDB" id="A0A1B7NEA1"/>
<dbReference type="FunCoup" id="A0A1B7NEA1">
    <property type="interactions" value="692"/>
</dbReference>
<feature type="region of interest" description="Disordered" evidence="7">
    <location>
        <begin position="869"/>
        <end position="912"/>
    </location>
</feature>
<proteinExistence type="inferred from homology"/>
<evidence type="ECO:0000313" key="9">
    <source>
        <dbReference type="Proteomes" id="UP000092154"/>
    </source>
</evidence>
<dbReference type="STRING" id="1314800.A0A1B7NEA1"/>
<feature type="region of interest" description="Disordered" evidence="7">
    <location>
        <begin position="66"/>
        <end position="87"/>
    </location>
</feature>
<dbReference type="GO" id="GO:0030692">
    <property type="term" value="C:Noc4p-Nop14p complex"/>
    <property type="evidence" value="ECO:0007669"/>
    <property type="project" value="TreeGrafter"/>
</dbReference>
<feature type="compositionally biased region" description="Basic and acidic residues" evidence="7">
    <location>
        <begin position="179"/>
        <end position="216"/>
    </location>
</feature>
<evidence type="ECO:0000256" key="3">
    <source>
        <dbReference type="ARBA" id="ARBA00022517"/>
    </source>
</evidence>
<feature type="compositionally biased region" description="Acidic residues" evidence="7">
    <location>
        <begin position="340"/>
        <end position="349"/>
    </location>
</feature>
<dbReference type="Pfam" id="PF04147">
    <property type="entry name" value="Nop14"/>
    <property type="match status" value="1"/>
</dbReference>
<evidence type="ECO:0000256" key="1">
    <source>
        <dbReference type="ARBA" id="ARBA00004604"/>
    </source>
</evidence>
<comment type="similarity">
    <text evidence="2">Belongs to the NOP14 family.</text>
</comment>
<comment type="function">
    <text evidence="6">Involved in nucleolar processing of pre-18S ribosomal RNA. Has a role in the nuclear export of 40S pre-ribosomal subunit to the cytoplasm.</text>
</comment>
<dbReference type="PANTHER" id="PTHR23183:SF0">
    <property type="entry name" value="NUCLEOLAR PROTEIN 14"/>
    <property type="match status" value="1"/>
</dbReference>
<feature type="compositionally biased region" description="Acidic residues" evidence="7">
    <location>
        <begin position="392"/>
        <end position="427"/>
    </location>
</feature>
<feature type="region of interest" description="Disordered" evidence="7">
    <location>
        <begin position="263"/>
        <end position="458"/>
    </location>
</feature>
<evidence type="ECO:0000256" key="7">
    <source>
        <dbReference type="SAM" id="MobiDB-lite"/>
    </source>
</evidence>
<sequence>MAKGSQLSQLKSALSQAGIKNPQHGKKRKRSGSIDQDKIKKAAKLQEIHQKLNPFDVKVTKLKHDVGGRKIKGTKGQPAQSKQAGIQQREKTLLKEFQEKGRAGGIVDRRFGENDPSMSLDERMLERFTKERQRAAKGNVFNLEDEEELTHYGQSLSKLDDFDNFGLPMDEDDDEDPGQIDRDIVGREHFGGFGDKNEEDRDVLLQPDRKKSKAEVMAEVIAKSKEHKARRQLEKEQEESIRHQLDQDFDSLRNLLFAPDAQLTGSNMVPLGGSDSLPPKYTSNADIDEQMDYDRQVRELAFDQRAKPKDRTKTEEELALEEKEALEKAERQRRRRMLGEDGEDEDEDENGKNHGKRKRERGGDDLEDDFVQEEAWGGLGAGLGEVDINDGANEEDESQEEEDQDGSADDYDDTGDEDEDSGVEGENGESSGSGTGSDSGGEFDEITTSRKSAKLKPPGVREELPFTFTCPESHEEFLEIVGEIDDTDLPTVVQRIRTLHHPSLAPENKLKLQNLTSVLVDHILYITSPPTPRFTLMSSLLPHLFALCRSYPIESAGFFVEKLSLMHKNLNRGISQGALEPGSRTWPGPAELSLLRTIGVVWSSSDMSHPVVSPARLLMGAYLGLCRVRSLTDVTSGLFLSSVFLQYEELSKRLVPEAVNFSINAVLHLAPSSFKNVASLPGSFPSPDFRSDLCLPLAIDIKKSKKLNFNTPNLPRLLTDDRCMEQDKIDLLSLALRLLDRFSEMYKSLDGFIELYEPVLDILIKLDITQLSKGIGTQVSSLQDKLTRLLKFARQARRPLLLQAHKPIPIPTYIPKFETHSSSYLRHRDPDHERNEASKLRYQYKQEKKGAIRELRKDAKFLASVEHKKQVEKDRAYKDRMNKAFSTLEGERAEQKAMDREKEKEKRRSGRK</sequence>
<dbReference type="PANTHER" id="PTHR23183">
    <property type="entry name" value="NOP14"/>
    <property type="match status" value="1"/>
</dbReference>
<dbReference type="GO" id="GO:0032040">
    <property type="term" value="C:small-subunit processome"/>
    <property type="evidence" value="ECO:0007669"/>
    <property type="project" value="InterPro"/>
</dbReference>
<feature type="compositionally biased region" description="Basic and acidic residues" evidence="7">
    <location>
        <begin position="869"/>
        <end position="882"/>
    </location>
</feature>
<keyword evidence="4" id="KW-0698">rRNA processing</keyword>
<evidence type="ECO:0000256" key="2">
    <source>
        <dbReference type="ARBA" id="ARBA00007466"/>
    </source>
</evidence>
<dbReference type="Proteomes" id="UP000092154">
    <property type="component" value="Unassembled WGS sequence"/>
</dbReference>
<feature type="region of interest" description="Disordered" evidence="7">
    <location>
        <begin position="1"/>
        <end position="41"/>
    </location>
</feature>
<feature type="compositionally biased region" description="Basic and acidic residues" evidence="7">
    <location>
        <begin position="889"/>
        <end position="906"/>
    </location>
</feature>
<keyword evidence="3" id="KW-0690">Ribosome biogenesis</keyword>
<keyword evidence="5" id="KW-0539">Nucleus</keyword>
<feature type="region of interest" description="Disordered" evidence="7">
    <location>
        <begin position="162"/>
        <end position="245"/>
    </location>
</feature>
<dbReference type="OrthoDB" id="441771at2759"/>
<comment type="subcellular location">
    <subcellularLocation>
        <location evidence="1">Nucleus</location>
        <location evidence="1">Nucleolus</location>
    </subcellularLocation>
</comment>
<evidence type="ECO:0000256" key="4">
    <source>
        <dbReference type="ARBA" id="ARBA00022552"/>
    </source>
</evidence>
<accession>A0A1B7NEA1</accession>
<keyword evidence="9" id="KW-1185">Reference proteome</keyword>
<reference evidence="8 9" key="1">
    <citation type="submission" date="2016-06" db="EMBL/GenBank/DDBJ databases">
        <title>Comparative genomics of the ectomycorrhizal sister species Rhizopogon vinicolor and Rhizopogon vesiculosus (Basidiomycota: Boletales) reveals a divergence of the mating type B locus.</title>
        <authorList>
            <consortium name="DOE Joint Genome Institute"/>
            <person name="Mujic A.B."/>
            <person name="Kuo A."/>
            <person name="Tritt A."/>
            <person name="Lipzen A."/>
            <person name="Chen C."/>
            <person name="Johnson J."/>
            <person name="Sharma A."/>
            <person name="Barry K."/>
            <person name="Grigoriev I.V."/>
            <person name="Spatafora J.W."/>
        </authorList>
    </citation>
    <scope>NUCLEOTIDE SEQUENCE [LARGE SCALE GENOMIC DNA]</scope>
    <source>
        <strain evidence="8 9">AM-OR11-026</strain>
    </source>
</reference>
<protein>
    <submittedName>
        <fullName evidence="8">Nop14-like protein</fullName>
    </submittedName>
</protein>
<feature type="compositionally biased region" description="Acidic residues" evidence="7">
    <location>
        <begin position="169"/>
        <end position="178"/>
    </location>
</feature>
<dbReference type="InterPro" id="IPR007276">
    <property type="entry name" value="Nop14"/>
</dbReference>
<dbReference type="InParanoid" id="A0A1B7NEA1"/>
<feature type="compositionally biased region" description="Polar residues" evidence="7">
    <location>
        <begin position="77"/>
        <end position="86"/>
    </location>
</feature>
<dbReference type="EMBL" id="KV448141">
    <property type="protein sequence ID" value="OAX43235.1"/>
    <property type="molecule type" value="Genomic_DNA"/>
</dbReference>
<feature type="compositionally biased region" description="Basic and acidic residues" evidence="7">
    <location>
        <begin position="292"/>
        <end position="330"/>
    </location>
</feature>
<evidence type="ECO:0000256" key="5">
    <source>
        <dbReference type="ARBA" id="ARBA00023242"/>
    </source>
</evidence>
<gene>
    <name evidence="8" type="ORF">K503DRAFT_681604</name>
</gene>
<dbReference type="GO" id="GO:0030490">
    <property type="term" value="P:maturation of SSU-rRNA"/>
    <property type="evidence" value="ECO:0007669"/>
    <property type="project" value="TreeGrafter"/>
</dbReference>
<organism evidence="8 9">
    <name type="scientific">Rhizopogon vinicolor AM-OR11-026</name>
    <dbReference type="NCBI Taxonomy" id="1314800"/>
    <lineage>
        <taxon>Eukaryota</taxon>
        <taxon>Fungi</taxon>
        <taxon>Dikarya</taxon>
        <taxon>Basidiomycota</taxon>
        <taxon>Agaricomycotina</taxon>
        <taxon>Agaricomycetes</taxon>
        <taxon>Agaricomycetidae</taxon>
        <taxon>Boletales</taxon>
        <taxon>Suillineae</taxon>
        <taxon>Rhizopogonaceae</taxon>
        <taxon>Rhizopogon</taxon>
    </lineage>
</organism>
<name>A0A1B7NEA1_9AGAM</name>
<feature type="compositionally biased region" description="Basic and acidic residues" evidence="7">
    <location>
        <begin position="231"/>
        <end position="245"/>
    </location>
</feature>